<dbReference type="Proteomes" id="UP000799118">
    <property type="component" value="Unassembled WGS sequence"/>
</dbReference>
<dbReference type="Gene3D" id="2.60.40.420">
    <property type="entry name" value="Cupredoxins - blue copper proteins"/>
    <property type="match status" value="1"/>
</dbReference>
<keyword evidence="2" id="KW-0472">Membrane</keyword>
<protein>
    <recommendedName>
        <fullName evidence="5">Cupredoxin</fullName>
    </recommendedName>
</protein>
<organism evidence="3 4">
    <name type="scientific">Gymnopus androsaceus JB14</name>
    <dbReference type="NCBI Taxonomy" id="1447944"/>
    <lineage>
        <taxon>Eukaryota</taxon>
        <taxon>Fungi</taxon>
        <taxon>Dikarya</taxon>
        <taxon>Basidiomycota</taxon>
        <taxon>Agaricomycotina</taxon>
        <taxon>Agaricomycetes</taxon>
        <taxon>Agaricomycetidae</taxon>
        <taxon>Agaricales</taxon>
        <taxon>Marasmiineae</taxon>
        <taxon>Omphalotaceae</taxon>
        <taxon>Gymnopus</taxon>
    </lineage>
</organism>
<name>A0A6A4IVU9_9AGAR</name>
<keyword evidence="2" id="KW-1133">Transmembrane helix</keyword>
<dbReference type="SUPFAM" id="SSF49503">
    <property type="entry name" value="Cupredoxins"/>
    <property type="match status" value="1"/>
</dbReference>
<evidence type="ECO:0000313" key="4">
    <source>
        <dbReference type="Proteomes" id="UP000799118"/>
    </source>
</evidence>
<evidence type="ECO:0000256" key="2">
    <source>
        <dbReference type="SAM" id="Phobius"/>
    </source>
</evidence>
<dbReference type="PANTHER" id="PTHR34883:SF17">
    <property type="entry name" value="CUPREDOXIN"/>
    <property type="match status" value="1"/>
</dbReference>
<evidence type="ECO:0000313" key="3">
    <source>
        <dbReference type="EMBL" id="KAE9411615.1"/>
    </source>
</evidence>
<keyword evidence="2" id="KW-0812">Transmembrane</keyword>
<evidence type="ECO:0000256" key="1">
    <source>
        <dbReference type="SAM" id="MobiDB-lite"/>
    </source>
</evidence>
<accession>A0A6A4IVU9</accession>
<feature type="non-terminal residue" evidence="3">
    <location>
        <position position="187"/>
    </location>
</feature>
<sequence>TASNGTSAFTPSQVTAAEGATVYFNFTQGNHTATQSSFVAPCQPINATGANGFDSNFVNVPANFNGSVFPFQVVPILAANDNMTMWFYDVNTCSEGGVGVINLVPGDPATGGQTLAGFIRNAERLNGTSTSSIASSTGSRTSSQTSSSASATQSNGAIGRGDGVFGSAGLGLLVGAAAMALGPLVVL</sequence>
<dbReference type="AlphaFoldDB" id="A0A6A4IVU9"/>
<feature type="non-terminal residue" evidence="3">
    <location>
        <position position="1"/>
    </location>
</feature>
<feature type="transmembrane region" description="Helical" evidence="2">
    <location>
        <begin position="164"/>
        <end position="186"/>
    </location>
</feature>
<feature type="region of interest" description="Disordered" evidence="1">
    <location>
        <begin position="129"/>
        <end position="154"/>
    </location>
</feature>
<proteinExistence type="predicted"/>
<keyword evidence="4" id="KW-1185">Reference proteome</keyword>
<dbReference type="InterPro" id="IPR008972">
    <property type="entry name" value="Cupredoxin"/>
</dbReference>
<reference evidence="3" key="1">
    <citation type="journal article" date="2019" name="Environ. Microbiol.">
        <title>Fungal ecological strategies reflected in gene transcription - a case study of two litter decomposers.</title>
        <authorList>
            <person name="Barbi F."/>
            <person name="Kohler A."/>
            <person name="Barry K."/>
            <person name="Baskaran P."/>
            <person name="Daum C."/>
            <person name="Fauchery L."/>
            <person name="Ihrmark K."/>
            <person name="Kuo A."/>
            <person name="LaButti K."/>
            <person name="Lipzen A."/>
            <person name="Morin E."/>
            <person name="Grigoriev I.V."/>
            <person name="Henrissat B."/>
            <person name="Lindahl B."/>
            <person name="Martin F."/>
        </authorList>
    </citation>
    <scope>NUCLEOTIDE SEQUENCE</scope>
    <source>
        <strain evidence="3">JB14</strain>
    </source>
</reference>
<dbReference type="EMBL" id="ML769383">
    <property type="protein sequence ID" value="KAE9411615.1"/>
    <property type="molecule type" value="Genomic_DNA"/>
</dbReference>
<dbReference type="OrthoDB" id="2331100at2759"/>
<evidence type="ECO:0008006" key="5">
    <source>
        <dbReference type="Google" id="ProtNLM"/>
    </source>
</evidence>
<dbReference type="InterPro" id="IPR052953">
    <property type="entry name" value="Ser-rich/MCO-related"/>
</dbReference>
<dbReference type="PANTHER" id="PTHR34883">
    <property type="entry name" value="SERINE-RICH PROTEIN, PUTATIVE-RELATED-RELATED"/>
    <property type="match status" value="1"/>
</dbReference>
<gene>
    <name evidence="3" type="ORF">BT96DRAFT_797389</name>
</gene>